<reference evidence="2" key="5">
    <citation type="submission" date="2015-06" db="UniProtKB">
        <authorList>
            <consortium name="EnsemblFungi"/>
        </authorList>
    </citation>
    <scope>IDENTIFICATION</scope>
    <source>
        <strain evidence="2">ATCC 64411</strain>
    </source>
</reference>
<reference evidence="2" key="4">
    <citation type="journal article" date="2015" name="G3 (Bethesda)">
        <title>Genome sequences of three phytopathogenic species of the Magnaporthaceae family of fungi.</title>
        <authorList>
            <person name="Okagaki L.H."/>
            <person name="Nunes C.C."/>
            <person name="Sailsbery J."/>
            <person name="Clay B."/>
            <person name="Brown D."/>
            <person name="John T."/>
            <person name="Oh Y."/>
            <person name="Young N."/>
            <person name="Fitzgerald M."/>
            <person name="Haas B.J."/>
            <person name="Zeng Q."/>
            <person name="Young S."/>
            <person name="Adiconis X."/>
            <person name="Fan L."/>
            <person name="Levin J.Z."/>
            <person name="Mitchell T.K."/>
            <person name="Okubara P.A."/>
            <person name="Farman M.L."/>
            <person name="Kohn L.M."/>
            <person name="Birren B."/>
            <person name="Ma L.-J."/>
            <person name="Dean R.A."/>
        </authorList>
    </citation>
    <scope>NUCLEOTIDE SEQUENCE</scope>
    <source>
        <strain evidence="2">ATCC 64411 / 73-15</strain>
    </source>
</reference>
<accession>A0A0C4E109</accession>
<dbReference type="VEuPathDB" id="FungiDB:MAPG_06053"/>
<keyword evidence="3" id="KW-1185">Reference proteome</keyword>
<dbReference type="Proteomes" id="UP000011715">
    <property type="component" value="Unassembled WGS sequence"/>
</dbReference>
<evidence type="ECO:0000313" key="3">
    <source>
        <dbReference type="Proteomes" id="UP000011715"/>
    </source>
</evidence>
<dbReference type="EMBL" id="ADBL01001449">
    <property type="status" value="NOT_ANNOTATED_CDS"/>
    <property type="molecule type" value="Genomic_DNA"/>
</dbReference>
<gene>
    <name evidence="1" type="ORF">MAPG_06053</name>
</gene>
<dbReference type="EnsemblFungi" id="MAPG_06053T0">
    <property type="protein sequence ID" value="MAPG_06053T0"/>
    <property type="gene ID" value="MAPG_06053"/>
</dbReference>
<reference evidence="1" key="2">
    <citation type="submission" date="2010-05" db="EMBL/GenBank/DDBJ databases">
        <title>The Genome Sequence of Magnaporthe poae strain ATCC 64411.</title>
        <authorList>
            <consortium name="The Broad Institute Genome Sequencing Platform"/>
            <consortium name="Broad Institute Genome Sequencing Center for Infectious Disease"/>
            <person name="Ma L.-J."/>
            <person name="Dead R."/>
            <person name="Young S."/>
            <person name="Zeng Q."/>
            <person name="Koehrsen M."/>
            <person name="Alvarado L."/>
            <person name="Berlin A."/>
            <person name="Chapman S.B."/>
            <person name="Chen Z."/>
            <person name="Freedman E."/>
            <person name="Gellesch M."/>
            <person name="Goldberg J."/>
            <person name="Griggs A."/>
            <person name="Gujja S."/>
            <person name="Heilman E.R."/>
            <person name="Heiman D."/>
            <person name="Hepburn T."/>
            <person name="Howarth C."/>
            <person name="Jen D."/>
            <person name="Larson L."/>
            <person name="Mehta T."/>
            <person name="Neiman D."/>
            <person name="Pearson M."/>
            <person name="Roberts A."/>
            <person name="Saif S."/>
            <person name="Shea T."/>
            <person name="Shenoy N."/>
            <person name="Sisk P."/>
            <person name="Stolte C."/>
            <person name="Sykes S."/>
            <person name="Walk T."/>
            <person name="White J."/>
            <person name="Yandava C."/>
            <person name="Haas B."/>
            <person name="Nusbaum C."/>
            <person name="Birren B."/>
        </authorList>
    </citation>
    <scope>NUCLEOTIDE SEQUENCE</scope>
    <source>
        <strain evidence="1">ATCC 64411</strain>
    </source>
</reference>
<protein>
    <submittedName>
        <fullName evidence="1 2">Uncharacterized protein</fullName>
    </submittedName>
</protein>
<evidence type="ECO:0000313" key="1">
    <source>
        <dbReference type="EMBL" id="KLU87047.1"/>
    </source>
</evidence>
<dbReference type="EMBL" id="GL876970">
    <property type="protein sequence ID" value="KLU87047.1"/>
    <property type="molecule type" value="Genomic_DNA"/>
</dbReference>
<sequence length="64" mass="7298">MIAFPRGTDSKKCHDFTGWNWDHWTKAVQGPNCTGTSFGPIEKDRARQHLGDFAKKAITFRCTQ</sequence>
<reference evidence="1" key="3">
    <citation type="submission" date="2011-03" db="EMBL/GenBank/DDBJ databases">
        <title>Annotation of Magnaporthe poae ATCC 64411.</title>
        <authorList>
            <person name="Ma L.-J."/>
            <person name="Dead R."/>
            <person name="Young S.K."/>
            <person name="Zeng Q."/>
            <person name="Gargeya S."/>
            <person name="Fitzgerald M."/>
            <person name="Haas B."/>
            <person name="Abouelleil A."/>
            <person name="Alvarado L."/>
            <person name="Arachchi H.M."/>
            <person name="Berlin A."/>
            <person name="Brown A."/>
            <person name="Chapman S.B."/>
            <person name="Chen Z."/>
            <person name="Dunbar C."/>
            <person name="Freedman E."/>
            <person name="Gearin G."/>
            <person name="Gellesch M."/>
            <person name="Goldberg J."/>
            <person name="Griggs A."/>
            <person name="Gujja S."/>
            <person name="Heiman D."/>
            <person name="Howarth C."/>
            <person name="Larson L."/>
            <person name="Lui A."/>
            <person name="MacDonald P.J.P."/>
            <person name="Mehta T."/>
            <person name="Montmayeur A."/>
            <person name="Murphy C."/>
            <person name="Neiman D."/>
            <person name="Pearson M."/>
            <person name="Priest M."/>
            <person name="Roberts A."/>
            <person name="Saif S."/>
            <person name="Shea T."/>
            <person name="Shenoy N."/>
            <person name="Sisk P."/>
            <person name="Stolte C."/>
            <person name="Sykes S."/>
            <person name="Yandava C."/>
            <person name="Wortman J."/>
            <person name="Nusbaum C."/>
            <person name="Birren B."/>
        </authorList>
    </citation>
    <scope>NUCLEOTIDE SEQUENCE</scope>
    <source>
        <strain evidence="1">ATCC 64411</strain>
    </source>
</reference>
<name>A0A0C4E109_MAGP6</name>
<reference evidence="3" key="1">
    <citation type="submission" date="2010-05" db="EMBL/GenBank/DDBJ databases">
        <title>The genome sequence of Magnaporthe poae strain ATCC 64411.</title>
        <authorList>
            <person name="Ma L.-J."/>
            <person name="Dead R."/>
            <person name="Young S."/>
            <person name="Zeng Q."/>
            <person name="Koehrsen M."/>
            <person name="Alvarado L."/>
            <person name="Berlin A."/>
            <person name="Chapman S.B."/>
            <person name="Chen Z."/>
            <person name="Freedman E."/>
            <person name="Gellesch M."/>
            <person name="Goldberg J."/>
            <person name="Griggs A."/>
            <person name="Gujja S."/>
            <person name="Heilman E.R."/>
            <person name="Heiman D."/>
            <person name="Hepburn T."/>
            <person name="Howarth C."/>
            <person name="Jen D."/>
            <person name="Larson L."/>
            <person name="Mehta T."/>
            <person name="Neiman D."/>
            <person name="Pearson M."/>
            <person name="Roberts A."/>
            <person name="Saif S."/>
            <person name="Shea T."/>
            <person name="Shenoy N."/>
            <person name="Sisk P."/>
            <person name="Stolte C."/>
            <person name="Sykes S."/>
            <person name="Walk T."/>
            <person name="White J."/>
            <person name="Yandava C."/>
            <person name="Haas B."/>
            <person name="Nusbaum C."/>
            <person name="Birren B."/>
        </authorList>
    </citation>
    <scope>NUCLEOTIDE SEQUENCE [LARGE SCALE GENOMIC DNA]</scope>
    <source>
        <strain evidence="3">ATCC 64411 / 73-15</strain>
    </source>
</reference>
<dbReference type="AlphaFoldDB" id="A0A0C4E109"/>
<organism evidence="2 3">
    <name type="scientific">Magnaporthiopsis poae (strain ATCC 64411 / 73-15)</name>
    <name type="common">Kentucky bluegrass fungus</name>
    <name type="synonym">Magnaporthe poae</name>
    <dbReference type="NCBI Taxonomy" id="644358"/>
    <lineage>
        <taxon>Eukaryota</taxon>
        <taxon>Fungi</taxon>
        <taxon>Dikarya</taxon>
        <taxon>Ascomycota</taxon>
        <taxon>Pezizomycotina</taxon>
        <taxon>Sordariomycetes</taxon>
        <taxon>Sordariomycetidae</taxon>
        <taxon>Magnaporthales</taxon>
        <taxon>Magnaporthaceae</taxon>
        <taxon>Magnaporthiopsis</taxon>
    </lineage>
</organism>
<evidence type="ECO:0000313" key="2">
    <source>
        <dbReference type="EnsemblFungi" id="MAPG_06053T0"/>
    </source>
</evidence>
<proteinExistence type="predicted"/>